<organism evidence="12 13">
    <name type="scientific">Exidia glandulosa HHB12029</name>
    <dbReference type="NCBI Taxonomy" id="1314781"/>
    <lineage>
        <taxon>Eukaryota</taxon>
        <taxon>Fungi</taxon>
        <taxon>Dikarya</taxon>
        <taxon>Basidiomycota</taxon>
        <taxon>Agaricomycotina</taxon>
        <taxon>Agaricomycetes</taxon>
        <taxon>Auriculariales</taxon>
        <taxon>Exidiaceae</taxon>
        <taxon>Exidia</taxon>
    </lineage>
</organism>
<dbReference type="InParanoid" id="A0A165KZA2"/>
<evidence type="ECO:0000259" key="11">
    <source>
        <dbReference type="PROSITE" id="PS51762"/>
    </source>
</evidence>
<keyword evidence="6 10" id="KW-0472">Membrane</keyword>
<keyword evidence="8" id="KW-0961">Cell wall biogenesis/degradation</keyword>
<evidence type="ECO:0000256" key="5">
    <source>
        <dbReference type="ARBA" id="ARBA00022989"/>
    </source>
</evidence>
<dbReference type="Gene3D" id="2.60.120.200">
    <property type="match status" value="1"/>
</dbReference>
<feature type="compositionally biased region" description="Low complexity" evidence="9">
    <location>
        <begin position="14"/>
        <end position="35"/>
    </location>
</feature>
<evidence type="ECO:0000256" key="3">
    <source>
        <dbReference type="ARBA" id="ARBA00022692"/>
    </source>
</evidence>
<evidence type="ECO:0000256" key="10">
    <source>
        <dbReference type="SAM" id="Phobius"/>
    </source>
</evidence>
<comment type="similarity">
    <text evidence="2">Belongs to the SKN1/KRE6 family.</text>
</comment>
<evidence type="ECO:0000313" key="12">
    <source>
        <dbReference type="EMBL" id="KZV97121.1"/>
    </source>
</evidence>
<dbReference type="GO" id="GO:0006078">
    <property type="term" value="P:(1-&gt;6)-beta-D-glucan biosynthetic process"/>
    <property type="evidence" value="ECO:0007669"/>
    <property type="project" value="TreeGrafter"/>
</dbReference>
<dbReference type="PANTHER" id="PTHR31361">
    <property type="entry name" value="BETA-GLUCAN SYNTHESIS-ASSOCIATED PROTEIN KRE6-RELATED"/>
    <property type="match status" value="1"/>
</dbReference>
<evidence type="ECO:0000256" key="4">
    <source>
        <dbReference type="ARBA" id="ARBA00022968"/>
    </source>
</evidence>
<dbReference type="Proteomes" id="UP000077266">
    <property type="component" value="Unassembled WGS sequence"/>
</dbReference>
<evidence type="ECO:0000256" key="7">
    <source>
        <dbReference type="ARBA" id="ARBA00023180"/>
    </source>
</evidence>
<name>A0A165KZA2_EXIGL</name>
<evidence type="ECO:0000256" key="2">
    <source>
        <dbReference type="ARBA" id="ARBA00010962"/>
    </source>
</evidence>
<dbReference type="GO" id="GO:0031505">
    <property type="term" value="P:fungal-type cell wall organization"/>
    <property type="evidence" value="ECO:0007669"/>
    <property type="project" value="TreeGrafter"/>
</dbReference>
<proteinExistence type="inferred from homology"/>
<dbReference type="OrthoDB" id="412647at2759"/>
<gene>
    <name evidence="12" type="ORF">EXIGLDRAFT_731640</name>
</gene>
<evidence type="ECO:0000256" key="8">
    <source>
        <dbReference type="ARBA" id="ARBA00023316"/>
    </source>
</evidence>
<accession>A0A165KZA2</accession>
<feature type="region of interest" description="Disordered" evidence="9">
    <location>
        <begin position="1"/>
        <end position="75"/>
    </location>
</feature>
<sequence length="649" mass="70786">MAGRRPRVGPPTPSSSSSHALLVSPVSPSWPSEAPLRPPGSDLSHDGSRAPAALRNRPSQGRRTFTNTPGRSLRTASEDDHLLGATRFSVASSLASVPYVADENKSQGSQRGPLLSYRLDPFTDRNLNGDDDDLDRKAAQQTYSGLNLRGFANVAVLVILIVGIVALFAGYPIADFILSGGLAAAIANNVHVNGTGQAAVLANIPKLIDPDTPDDKKTRTGYDGFEYDLVFSDEFNVDGRTFYPGDDPFWEAVDIWYGATKDLEWYDPSQVTTSDGKLHIKIEQVDPTINHNLTLKSGMLQSWNKFCFTNGYIEVLAQFPGAPNVAGYWPGAWTMGNLGRPGYGASTDGVWPYTYDSCDIGILRNQSRDGVNPVEAFNLPLDQGGRPEWNYDLSWLPGQRASACTCEGEDHPGPINKRGRGAPELDILEAEKDKHGRDGGSISQSSQYAPFNINYRYDESQVEIFTPEKTQMNTYRGSPVQQAVSGLSETSDAIYGGPGGGGQFGIFGFEYFSDLDNPDASFVSWIAEGERTHTMHGAAVGADPVAQIGRRFVSREPMSIILNLGVSKSFQQNLVIEEMTFPAEFVIDYVRVYQRKGSDPDIHIGCDPPDYPTSKYIADHLNAYMNPNLTSWAGAGYTFPKNTMLDNCT</sequence>
<dbReference type="STRING" id="1314781.A0A165KZA2"/>
<evidence type="ECO:0000256" key="6">
    <source>
        <dbReference type="ARBA" id="ARBA00023136"/>
    </source>
</evidence>
<keyword evidence="5 10" id="KW-1133">Transmembrane helix</keyword>
<dbReference type="InterPro" id="IPR013320">
    <property type="entry name" value="ConA-like_dom_sf"/>
</dbReference>
<dbReference type="SUPFAM" id="SSF49899">
    <property type="entry name" value="Concanavalin A-like lectins/glucanases"/>
    <property type="match status" value="1"/>
</dbReference>
<dbReference type="FunCoup" id="A0A165KZA2">
    <property type="interactions" value="90"/>
</dbReference>
<evidence type="ECO:0000256" key="1">
    <source>
        <dbReference type="ARBA" id="ARBA00004606"/>
    </source>
</evidence>
<keyword evidence="4" id="KW-0735">Signal-anchor</keyword>
<evidence type="ECO:0000256" key="9">
    <source>
        <dbReference type="SAM" id="MobiDB-lite"/>
    </source>
</evidence>
<feature type="compositionally biased region" description="Polar residues" evidence="9">
    <location>
        <begin position="57"/>
        <end position="70"/>
    </location>
</feature>
<dbReference type="PANTHER" id="PTHR31361:SF1">
    <property type="entry name" value="BETA-GLUCAN SYNTHESIS-ASSOCIATED PROTEIN KRE6-RELATED"/>
    <property type="match status" value="1"/>
</dbReference>
<dbReference type="PROSITE" id="PS51762">
    <property type="entry name" value="GH16_2"/>
    <property type="match status" value="1"/>
</dbReference>
<dbReference type="GO" id="GO:0005789">
    <property type="term" value="C:endoplasmic reticulum membrane"/>
    <property type="evidence" value="ECO:0007669"/>
    <property type="project" value="TreeGrafter"/>
</dbReference>
<keyword evidence="3 10" id="KW-0812">Transmembrane</keyword>
<dbReference type="GO" id="GO:0015926">
    <property type="term" value="F:glucosidase activity"/>
    <property type="evidence" value="ECO:0007669"/>
    <property type="project" value="TreeGrafter"/>
</dbReference>
<feature type="transmembrane region" description="Helical" evidence="10">
    <location>
        <begin position="150"/>
        <end position="171"/>
    </location>
</feature>
<dbReference type="AlphaFoldDB" id="A0A165KZA2"/>
<dbReference type="EMBL" id="KV425934">
    <property type="protein sequence ID" value="KZV97121.1"/>
    <property type="molecule type" value="Genomic_DNA"/>
</dbReference>
<protein>
    <submittedName>
        <fullName evidence="12">Beta-glucan synthesis-associated</fullName>
    </submittedName>
</protein>
<dbReference type="Pfam" id="PF03935">
    <property type="entry name" value="SKN1_KRE6_Sbg1"/>
    <property type="match status" value="1"/>
</dbReference>
<dbReference type="InterPro" id="IPR005629">
    <property type="entry name" value="Skn1/Kre6/Sbg1"/>
</dbReference>
<dbReference type="InterPro" id="IPR000757">
    <property type="entry name" value="Beta-glucanase-like"/>
</dbReference>
<keyword evidence="13" id="KW-1185">Reference proteome</keyword>
<evidence type="ECO:0000313" key="13">
    <source>
        <dbReference type="Proteomes" id="UP000077266"/>
    </source>
</evidence>
<dbReference type="GO" id="GO:0005886">
    <property type="term" value="C:plasma membrane"/>
    <property type="evidence" value="ECO:0007669"/>
    <property type="project" value="TreeGrafter"/>
</dbReference>
<feature type="domain" description="GH16" evidence="11">
    <location>
        <begin position="220"/>
        <end position="598"/>
    </location>
</feature>
<reference evidence="12 13" key="1">
    <citation type="journal article" date="2016" name="Mol. Biol. Evol.">
        <title>Comparative Genomics of Early-Diverging Mushroom-Forming Fungi Provides Insights into the Origins of Lignocellulose Decay Capabilities.</title>
        <authorList>
            <person name="Nagy L.G."/>
            <person name="Riley R."/>
            <person name="Tritt A."/>
            <person name="Adam C."/>
            <person name="Daum C."/>
            <person name="Floudas D."/>
            <person name="Sun H."/>
            <person name="Yadav J.S."/>
            <person name="Pangilinan J."/>
            <person name="Larsson K.H."/>
            <person name="Matsuura K."/>
            <person name="Barry K."/>
            <person name="Labutti K."/>
            <person name="Kuo R."/>
            <person name="Ohm R.A."/>
            <person name="Bhattacharya S.S."/>
            <person name="Shirouzu T."/>
            <person name="Yoshinaga Y."/>
            <person name="Martin F.M."/>
            <person name="Grigoriev I.V."/>
            <person name="Hibbett D.S."/>
        </authorList>
    </citation>
    <scope>NUCLEOTIDE SEQUENCE [LARGE SCALE GENOMIC DNA]</scope>
    <source>
        <strain evidence="12 13">HHB12029</strain>
    </source>
</reference>
<keyword evidence="7" id="KW-0325">Glycoprotein</keyword>
<comment type="subcellular location">
    <subcellularLocation>
        <location evidence="1">Membrane</location>
        <topology evidence="1">Single-pass type II membrane protein</topology>
    </subcellularLocation>
</comment>